<feature type="domain" description="Siphovirus-type tail component C-terminal" evidence="2">
    <location>
        <begin position="413"/>
        <end position="476"/>
    </location>
</feature>
<accession>K0IVD0</accession>
<dbReference type="STRING" id="698758.AXY_02230"/>
<evidence type="ECO:0000313" key="4">
    <source>
        <dbReference type="Proteomes" id="UP000006294"/>
    </source>
</evidence>
<dbReference type="HOGENOM" id="CLU_044174_0_0_9"/>
<evidence type="ECO:0000259" key="2">
    <source>
        <dbReference type="Pfam" id="PF22768"/>
    </source>
</evidence>
<organism evidence="3 4">
    <name type="scientific">Amphibacillus xylanus (strain ATCC 51415 / DSM 6626 / JCM 7361 / LMG 17667 / NBRC 15112 / Ep01)</name>
    <dbReference type="NCBI Taxonomy" id="698758"/>
    <lineage>
        <taxon>Bacteria</taxon>
        <taxon>Bacillati</taxon>
        <taxon>Bacillota</taxon>
        <taxon>Bacilli</taxon>
        <taxon>Bacillales</taxon>
        <taxon>Bacillaceae</taxon>
        <taxon>Amphibacillus</taxon>
    </lineage>
</organism>
<dbReference type="Gene3D" id="2.60.120.860">
    <property type="match status" value="1"/>
</dbReference>
<dbReference type="InterPro" id="IPR054738">
    <property type="entry name" value="Siphovirus-type_tail_C"/>
</dbReference>
<evidence type="ECO:0000313" key="3">
    <source>
        <dbReference type="EMBL" id="BAM46355.1"/>
    </source>
</evidence>
<dbReference type="Pfam" id="PF05709">
    <property type="entry name" value="Sipho_tail"/>
    <property type="match status" value="1"/>
</dbReference>
<name>K0IVD0_AMPXN</name>
<proteinExistence type="predicted"/>
<dbReference type="eggNOG" id="COG4722">
    <property type="taxonomic scope" value="Bacteria"/>
</dbReference>
<dbReference type="InterPro" id="IPR006520">
    <property type="entry name" value="Dit_BPSPP_N"/>
</dbReference>
<dbReference type="Gene3D" id="2.40.30.200">
    <property type="match status" value="1"/>
</dbReference>
<dbReference type="Proteomes" id="UP000006294">
    <property type="component" value="Chromosome"/>
</dbReference>
<dbReference type="AlphaFoldDB" id="K0IVD0"/>
<sequence>MKFNGIKKSYLKTSRKKNRPPWMPIHRELVTVVGKPGAYLSNTQKQIRTINVPVLLLADDLSDLQKVKEDLANWLIHDEPKELIFNDEPDRVYYAVVSGSLDLDELVYSGQGIITFLCPDPFKYGHEKTIHFPSDQVIVENNGTAEADPIFELTATKKSTFAMISNGEDYNLIGQPSDVDVEQVDSEEILINERGETLSEWNTPPIKIDSHTAVIDGSMGTDGTGIVPLNYGSGDAWHGPARAIEINPIQDFEVEMKCRVELTRPSDTFRIETYLFDENLNVIGKIAIVDSTVNGSQVAAEGRSGDWVGNNVNYEISSKNYLRRTNHFHGVVKVTRKGKELIFYAARLGSGDNPIHHDTLTVSRFITDSNLLGRLKYIQIHFGKYGQSTNATVPRINQLKVTELKEVSVDKTPYIIYPNDVITFDHKNEDILVNGEPRKDLKNFGASFFTLKKGDNQLLVTPEDSFETNVRFRERFY</sequence>
<dbReference type="RefSeq" id="WP_015008961.1">
    <property type="nucleotide sequence ID" value="NC_018704.1"/>
</dbReference>
<reference evidence="3 4" key="1">
    <citation type="submission" date="2011-01" db="EMBL/GenBank/DDBJ databases">
        <title>Whole genome sequence of Amphibacillus xylinus NBRC 15112.</title>
        <authorList>
            <person name="Nakazawa H."/>
            <person name="Katano Y."/>
            <person name="Nakamura S."/>
            <person name="Sasagawa M."/>
            <person name="Fukada J."/>
            <person name="Arai T."/>
            <person name="Sasakura N."/>
            <person name="Mochizuki D."/>
            <person name="Hosoyama A."/>
            <person name="Harada K."/>
            <person name="Horikawa H."/>
            <person name="Kato Y."/>
            <person name="Harada T."/>
            <person name="Sasaki K."/>
            <person name="Sekiguchi M."/>
            <person name="Hodoyama M."/>
            <person name="Nishiko R."/>
            <person name="Narita H."/>
            <person name="Hanamaki A."/>
            <person name="Hata C."/>
            <person name="Konno Y."/>
            <person name="Niimura Y."/>
            <person name="Yamazaki S."/>
            <person name="Fujita N."/>
        </authorList>
    </citation>
    <scope>NUCLEOTIDE SEQUENCE [LARGE SCALE GENOMIC DNA]</scope>
    <source>
        <strain evidence="4">ATCC 51415 / DSM 6626 / JCM 7361 / LMG 17667 / NBRC 15112 / Ep01</strain>
    </source>
</reference>
<dbReference type="InterPro" id="IPR008841">
    <property type="entry name" value="Siphovirus-type_tail_N"/>
</dbReference>
<protein>
    <submittedName>
        <fullName evidence="3">Putative phage tail protein</fullName>
    </submittedName>
</protein>
<gene>
    <name evidence="3" type="ordered locus">AXY_02230</name>
</gene>
<dbReference type="KEGG" id="axl:AXY_02230"/>
<keyword evidence="4" id="KW-1185">Reference proteome</keyword>
<dbReference type="OrthoDB" id="3078561at2"/>
<feature type="domain" description="Siphovirus-type tail component RIFT-related" evidence="1">
    <location>
        <begin position="9"/>
        <end position="118"/>
    </location>
</feature>
<dbReference type="Pfam" id="PF22768">
    <property type="entry name" value="SPP1_Dit"/>
    <property type="match status" value="1"/>
</dbReference>
<dbReference type="NCBIfam" id="TIGR01633">
    <property type="entry name" value="phi3626_gp14_N"/>
    <property type="match status" value="1"/>
</dbReference>
<evidence type="ECO:0000259" key="1">
    <source>
        <dbReference type="Pfam" id="PF05709"/>
    </source>
</evidence>
<dbReference type="EMBL" id="AP012050">
    <property type="protein sequence ID" value="BAM46355.1"/>
    <property type="molecule type" value="Genomic_DNA"/>
</dbReference>